<dbReference type="AlphaFoldDB" id="A0AAV8WKX7"/>
<gene>
    <name evidence="3" type="ORF">NQ314_020449</name>
</gene>
<comment type="caution">
    <text evidence="3">The sequence shown here is derived from an EMBL/GenBank/DDBJ whole genome shotgun (WGS) entry which is preliminary data.</text>
</comment>
<keyword evidence="2" id="KW-1133">Transmembrane helix</keyword>
<evidence type="ECO:0000313" key="4">
    <source>
        <dbReference type="Proteomes" id="UP001162156"/>
    </source>
</evidence>
<dbReference type="EMBL" id="JANEYF010005719">
    <property type="protein sequence ID" value="KAJ8927173.1"/>
    <property type="molecule type" value="Genomic_DNA"/>
</dbReference>
<dbReference type="Proteomes" id="UP001162156">
    <property type="component" value="Unassembled WGS sequence"/>
</dbReference>
<evidence type="ECO:0000256" key="2">
    <source>
        <dbReference type="SAM" id="Phobius"/>
    </source>
</evidence>
<feature type="compositionally biased region" description="Low complexity" evidence="1">
    <location>
        <begin position="583"/>
        <end position="598"/>
    </location>
</feature>
<reference evidence="3" key="1">
    <citation type="journal article" date="2023" name="Insect Mol. Biol.">
        <title>Genome sequencing provides insights into the evolution of gene families encoding plant cell wall-degrading enzymes in longhorned beetles.</title>
        <authorList>
            <person name="Shin N.R."/>
            <person name="Okamura Y."/>
            <person name="Kirsch R."/>
            <person name="Pauchet Y."/>
        </authorList>
    </citation>
    <scope>NUCLEOTIDE SEQUENCE</scope>
    <source>
        <strain evidence="3">RBIC_L_NR</strain>
    </source>
</reference>
<feature type="region of interest" description="Disordered" evidence="1">
    <location>
        <begin position="579"/>
        <end position="598"/>
    </location>
</feature>
<protein>
    <submittedName>
        <fullName evidence="3">Uncharacterized protein</fullName>
    </submittedName>
</protein>
<keyword evidence="2" id="KW-0472">Membrane</keyword>
<evidence type="ECO:0000313" key="3">
    <source>
        <dbReference type="EMBL" id="KAJ8927173.1"/>
    </source>
</evidence>
<feature type="region of interest" description="Disordered" evidence="1">
    <location>
        <begin position="238"/>
        <end position="294"/>
    </location>
</feature>
<proteinExistence type="predicted"/>
<feature type="compositionally biased region" description="Basic residues" evidence="1">
    <location>
        <begin position="257"/>
        <end position="275"/>
    </location>
</feature>
<feature type="transmembrane region" description="Helical" evidence="2">
    <location>
        <begin position="309"/>
        <end position="332"/>
    </location>
</feature>
<name>A0AAV8WKX7_9CUCU</name>
<keyword evidence="2" id="KW-0812">Transmembrane</keyword>
<accession>A0AAV8WKX7</accession>
<organism evidence="3 4">
    <name type="scientific">Rhamnusium bicolor</name>
    <dbReference type="NCBI Taxonomy" id="1586634"/>
    <lineage>
        <taxon>Eukaryota</taxon>
        <taxon>Metazoa</taxon>
        <taxon>Ecdysozoa</taxon>
        <taxon>Arthropoda</taxon>
        <taxon>Hexapoda</taxon>
        <taxon>Insecta</taxon>
        <taxon>Pterygota</taxon>
        <taxon>Neoptera</taxon>
        <taxon>Endopterygota</taxon>
        <taxon>Coleoptera</taxon>
        <taxon>Polyphaga</taxon>
        <taxon>Cucujiformia</taxon>
        <taxon>Chrysomeloidea</taxon>
        <taxon>Cerambycidae</taxon>
        <taxon>Lepturinae</taxon>
        <taxon>Rhagiini</taxon>
        <taxon>Rhamnusium</taxon>
    </lineage>
</organism>
<sequence>MISTPPIGDTIKKLTNQLMDVNSTSLDMVYDVRTPPKVKQQQQQIKMKLKEELENSHAGIAIPVDEDTLDMEETTKKLNFYKIERPTTNSGLSTWILLSGQKPMTTRPPPTRKPVIKQNSEEKLKQNVTVVANDKPNKVIKPIFKKRATTTTKPTTTTAKPSTTTVKDVKEINKLIKVKASVLNNAVNKKNITSPASISAKKPVTITSTTTTEKIITSLSTKTNATLQNSTITTANSETLPVEAKEGEVELSSTTDKKKKTTSKRKKNKTRRRKPSEKDTNSTTVSKPNKTQKEKPIGTQFYNYLSREIMPTVGVGLVGLMVTAGLASYFLYPFGVARRSYDIDRKDKDGSYYYNDEYSGGMPEEEAIGKVIAGMPSNSLFGNNYKTPSSRNTYPNIKYRLSDRRAQIQPQLYGGLQGSVEDVPLTPKQQEQNVGYDQSQSYQTNSYEPISYTNDLGSRYSLNDKKFVVGNIPKEIAEEVTPVAVPEHGPRNFNLEEKNAEEPTFLVNKKPKEVSENVKSDNKRAYGPRSLKIRKKRSSMSNELDNEINSSFDKDREEVSTIGNLGTEAEKEITTLLTDVPLSSTTSPKSQTTTDEIPTTTIGLPEKVASFIDLMKELVHFKARIGLQVIQNVTQSISKYISRVQARLDQHYRNYSKSKN</sequence>
<keyword evidence="4" id="KW-1185">Reference proteome</keyword>
<evidence type="ECO:0000256" key="1">
    <source>
        <dbReference type="SAM" id="MobiDB-lite"/>
    </source>
</evidence>